<evidence type="ECO:0000313" key="4">
    <source>
        <dbReference type="EMBL" id="CCA23076.1"/>
    </source>
</evidence>
<evidence type="ECO:0000256" key="1">
    <source>
        <dbReference type="SAM" id="MobiDB-lite"/>
    </source>
</evidence>
<feature type="compositionally biased region" description="Polar residues" evidence="1">
    <location>
        <begin position="43"/>
        <end position="57"/>
    </location>
</feature>
<accession>F0WEL2</accession>
<reference evidence="3" key="1">
    <citation type="journal article" date="2011" name="PLoS Biol.">
        <title>Gene gain and loss during evolution of obligate parasitism in the white rust pathogen of Arabidopsis thaliana.</title>
        <authorList>
            <person name="Kemen E."/>
            <person name="Gardiner A."/>
            <person name="Schultz-Larsen T."/>
            <person name="Kemen A.C."/>
            <person name="Balmuth A.L."/>
            <person name="Robert-Seilaniantz A."/>
            <person name="Bailey K."/>
            <person name="Holub E."/>
            <person name="Studholme D.J."/>
            <person name="Maclean D."/>
            <person name="Jones J.D."/>
        </authorList>
    </citation>
    <scope>NUCLEOTIDE SEQUENCE</scope>
</reference>
<feature type="compositionally biased region" description="Polar residues" evidence="1">
    <location>
        <begin position="124"/>
        <end position="138"/>
    </location>
</feature>
<protein>
    <submittedName>
        <fullName evidence="4">Uncharacterized protein AlNc14C179G8180</fullName>
    </submittedName>
    <submittedName>
        <fullName evidence="3">Uncharacterized protein AlNc14C75G5062</fullName>
    </submittedName>
</protein>
<feature type="region of interest" description="Disordered" evidence="1">
    <location>
        <begin position="116"/>
        <end position="138"/>
    </location>
</feature>
<gene>
    <name evidence="3" type="primary">AlNc14C75G5062</name>
    <name evidence="4" type="synonym">AlNc14C179G8180</name>
    <name evidence="3" type="ORF">ALNC14_057870</name>
    <name evidence="4" type="ORF">ALNC14_092190</name>
</gene>
<feature type="region of interest" description="Disordered" evidence="1">
    <location>
        <begin position="43"/>
        <end position="69"/>
    </location>
</feature>
<dbReference type="AlphaFoldDB" id="F0WEL2"/>
<organism evidence="3">
    <name type="scientific">Albugo laibachii Nc14</name>
    <dbReference type="NCBI Taxonomy" id="890382"/>
    <lineage>
        <taxon>Eukaryota</taxon>
        <taxon>Sar</taxon>
        <taxon>Stramenopiles</taxon>
        <taxon>Oomycota</taxon>
        <taxon>Peronosporomycetes</taxon>
        <taxon>Albuginales</taxon>
        <taxon>Albuginaceae</taxon>
        <taxon>Albugo</taxon>
    </lineage>
</organism>
<feature type="transmembrane region" description="Helical" evidence="2">
    <location>
        <begin position="237"/>
        <end position="257"/>
    </location>
</feature>
<name>F0WEL2_9STRA</name>
<dbReference type="EMBL" id="FR824120">
    <property type="protein sequence ID" value="CCA19644.1"/>
    <property type="molecule type" value="Genomic_DNA"/>
</dbReference>
<proteinExistence type="predicted"/>
<evidence type="ECO:0000313" key="3">
    <source>
        <dbReference type="EMBL" id="CCA19644.1"/>
    </source>
</evidence>
<dbReference type="EMBL" id="FR824224">
    <property type="protein sequence ID" value="CCA23076.1"/>
    <property type="molecule type" value="Genomic_DNA"/>
</dbReference>
<keyword evidence="2" id="KW-0812">Transmembrane</keyword>
<dbReference type="HOGENOM" id="CLU_774800_0_0_1"/>
<keyword evidence="2" id="KW-1133">Transmembrane helix</keyword>
<keyword evidence="2" id="KW-0472">Membrane</keyword>
<evidence type="ECO:0000256" key="2">
    <source>
        <dbReference type="SAM" id="Phobius"/>
    </source>
</evidence>
<feature type="transmembrane region" description="Helical" evidence="2">
    <location>
        <begin position="204"/>
        <end position="225"/>
    </location>
</feature>
<sequence length="358" mass="39672">MSSCRVLSRAMWNMQAIRYKRVCLTPGSPRKYEPHFYWMNKSPTKHIQSPNGSSVRGMSTPTSTSTSAAKNTRVLEHPKSVDIISKSPGGKKILNGTGYRNRVNSNRKNSCFARIRGQSRRRAPNSSASVSSPTLKQVETTVKESLNASRRTHTTNSRLSLSKDALVLRFSNENSYLNWARNGVLSSGVGVAMYAQEHHRGAQLSGAGLLLLGFGYIGVGTVKYIYYILRFRQAMELSWASVIGTCTHASVALIIWLTGTASFLESVPLELDAMLLTEPIASYLPFRIRQGLIETYSLYLDDLEHHSDEQERVLRAIRGEVGAEIASEAVIDRPILSNELQQTDADLQPSPSVLLPKN</sequence>
<reference evidence="3" key="2">
    <citation type="submission" date="2011-02" db="EMBL/GenBank/DDBJ databases">
        <authorList>
            <person name="MacLean D."/>
        </authorList>
    </citation>
    <scope>NUCLEOTIDE SEQUENCE</scope>
</reference>